<feature type="transmembrane region" description="Helical" evidence="2">
    <location>
        <begin position="29"/>
        <end position="49"/>
    </location>
</feature>
<keyword evidence="4" id="KW-1185">Reference proteome</keyword>
<comment type="caution">
    <text evidence="3">The sequence shown here is derived from an EMBL/GenBank/DDBJ whole genome shotgun (WGS) entry which is preliminary data.</text>
</comment>
<evidence type="ECO:0000313" key="4">
    <source>
        <dbReference type="Proteomes" id="UP001579974"/>
    </source>
</evidence>
<feature type="region of interest" description="Disordered" evidence="1">
    <location>
        <begin position="52"/>
        <end position="85"/>
    </location>
</feature>
<keyword evidence="2" id="KW-0812">Transmembrane</keyword>
<sequence length="85" mass="9559">MKGFGLIISLVCVAIITFISMILNAPLLVFAIEVAVILILDIWIIASGFRREGKRKQQTKGPAQRRKRTRKAAPNRNHRKGRYAG</sequence>
<dbReference type="EMBL" id="JBDXSU010000010">
    <property type="protein sequence ID" value="MFB5191242.1"/>
    <property type="molecule type" value="Genomic_DNA"/>
</dbReference>
<evidence type="ECO:0000313" key="3">
    <source>
        <dbReference type="EMBL" id="MFB5191242.1"/>
    </source>
</evidence>
<keyword evidence="2" id="KW-1133">Transmembrane helix</keyword>
<organism evidence="3 4">
    <name type="scientific">Alicyclobacillus fastidiosus</name>
    <dbReference type="NCBI Taxonomy" id="392011"/>
    <lineage>
        <taxon>Bacteria</taxon>
        <taxon>Bacillati</taxon>
        <taxon>Bacillota</taxon>
        <taxon>Bacilli</taxon>
        <taxon>Bacillales</taxon>
        <taxon>Alicyclobacillaceae</taxon>
        <taxon>Alicyclobacillus</taxon>
    </lineage>
</organism>
<name>A0ABV5AG40_9BACL</name>
<accession>A0ABV5AG40</accession>
<dbReference type="Proteomes" id="UP001579974">
    <property type="component" value="Unassembled WGS sequence"/>
</dbReference>
<keyword evidence="2" id="KW-0472">Membrane</keyword>
<proteinExistence type="predicted"/>
<protein>
    <submittedName>
        <fullName evidence="3">Uncharacterized protein</fullName>
    </submittedName>
</protein>
<reference evidence="3 4" key="1">
    <citation type="journal article" date="2024" name="Int. J. Mol. Sci.">
        <title>Exploration of Alicyclobacillus spp. Genome in Search of Antibiotic Resistance.</title>
        <authorList>
            <person name="Bucka-Kolendo J."/>
            <person name="Kiousi D.E."/>
            <person name="Dekowska A."/>
            <person name="Mikolajczuk-Szczyrba A."/>
            <person name="Karadedos D.M."/>
            <person name="Michael P."/>
            <person name="Galanis A."/>
            <person name="Sokolowska B."/>
        </authorList>
    </citation>
    <scope>NUCLEOTIDE SEQUENCE [LARGE SCALE GENOMIC DNA]</scope>
    <source>
        <strain evidence="3 4">KKP 3000</strain>
    </source>
</reference>
<gene>
    <name evidence="3" type="ORF">KKP3000_000012</name>
</gene>
<feature type="transmembrane region" description="Helical" evidence="2">
    <location>
        <begin position="5"/>
        <end position="23"/>
    </location>
</feature>
<dbReference type="RefSeq" id="WP_275473858.1">
    <property type="nucleotide sequence ID" value="NZ_CP162940.1"/>
</dbReference>
<evidence type="ECO:0000256" key="1">
    <source>
        <dbReference type="SAM" id="MobiDB-lite"/>
    </source>
</evidence>
<evidence type="ECO:0000256" key="2">
    <source>
        <dbReference type="SAM" id="Phobius"/>
    </source>
</evidence>